<proteinExistence type="predicted"/>
<sequence>MVNLEDIPKDCLLYDHTKAYLEGLNQKKTFASRKDEPWKIFQTYLTNGLYYPGESYKTRSYYEEILINSGSAKFQHFAGMGYNLYEKSYNFSKIIIKPIIFVEDWGMSTMKERQINLNNTRMSFTYWDYIQASDKVL</sequence>
<gene>
    <name evidence="1" type="ORF">H5410_041305</name>
</gene>
<comment type="caution">
    <text evidence="1">The sequence shown here is derived from an EMBL/GenBank/DDBJ whole genome shotgun (WGS) entry which is preliminary data.</text>
</comment>
<dbReference type="Proteomes" id="UP000824120">
    <property type="component" value="Chromosome 8"/>
</dbReference>
<dbReference type="OrthoDB" id="1743486at2759"/>
<reference evidence="1 2" key="1">
    <citation type="submission" date="2020-09" db="EMBL/GenBank/DDBJ databases">
        <title>De no assembly of potato wild relative species, Solanum commersonii.</title>
        <authorList>
            <person name="Cho K."/>
        </authorList>
    </citation>
    <scope>NUCLEOTIDE SEQUENCE [LARGE SCALE GENOMIC DNA]</scope>
    <source>
        <strain evidence="1">LZ3.2</strain>
        <tissue evidence="1">Leaf</tissue>
    </source>
</reference>
<organism evidence="1 2">
    <name type="scientific">Solanum commersonii</name>
    <name type="common">Commerson's wild potato</name>
    <name type="synonym">Commerson's nightshade</name>
    <dbReference type="NCBI Taxonomy" id="4109"/>
    <lineage>
        <taxon>Eukaryota</taxon>
        <taxon>Viridiplantae</taxon>
        <taxon>Streptophyta</taxon>
        <taxon>Embryophyta</taxon>
        <taxon>Tracheophyta</taxon>
        <taxon>Spermatophyta</taxon>
        <taxon>Magnoliopsida</taxon>
        <taxon>eudicotyledons</taxon>
        <taxon>Gunneridae</taxon>
        <taxon>Pentapetalae</taxon>
        <taxon>asterids</taxon>
        <taxon>lamiids</taxon>
        <taxon>Solanales</taxon>
        <taxon>Solanaceae</taxon>
        <taxon>Solanoideae</taxon>
        <taxon>Solaneae</taxon>
        <taxon>Solanum</taxon>
    </lineage>
</organism>
<keyword evidence="2" id="KW-1185">Reference proteome</keyword>
<dbReference type="EMBL" id="JACXVP010000008">
    <property type="protein sequence ID" value="KAG5590791.1"/>
    <property type="molecule type" value="Genomic_DNA"/>
</dbReference>
<dbReference type="AlphaFoldDB" id="A0A9J5XT90"/>
<accession>A0A9J5XT90</accession>
<name>A0A9J5XT90_SOLCO</name>
<evidence type="ECO:0000313" key="2">
    <source>
        <dbReference type="Proteomes" id="UP000824120"/>
    </source>
</evidence>
<evidence type="ECO:0000313" key="1">
    <source>
        <dbReference type="EMBL" id="KAG5590791.1"/>
    </source>
</evidence>
<protein>
    <submittedName>
        <fullName evidence="1">Uncharacterized protein</fullName>
    </submittedName>
</protein>